<feature type="domain" description="HTH tetR-type" evidence="5">
    <location>
        <begin position="10"/>
        <end position="70"/>
    </location>
</feature>
<dbReference type="PANTHER" id="PTHR47506:SF1">
    <property type="entry name" value="HTH-TYPE TRANSCRIPTIONAL REGULATOR YJDC"/>
    <property type="match status" value="1"/>
</dbReference>
<keyword evidence="7" id="KW-1185">Reference proteome</keyword>
<dbReference type="InterPro" id="IPR001647">
    <property type="entry name" value="HTH_TetR"/>
</dbReference>
<proteinExistence type="predicted"/>
<organism evidence="6 7">
    <name type="scientific">Mycolicibacterium llatzerense</name>
    <dbReference type="NCBI Taxonomy" id="280871"/>
    <lineage>
        <taxon>Bacteria</taxon>
        <taxon>Bacillati</taxon>
        <taxon>Actinomycetota</taxon>
        <taxon>Actinomycetes</taxon>
        <taxon>Mycobacteriales</taxon>
        <taxon>Mycobacteriaceae</taxon>
        <taxon>Mycolicibacterium</taxon>
    </lineage>
</organism>
<keyword evidence="1" id="KW-0805">Transcription regulation</keyword>
<dbReference type="Pfam" id="PF21313">
    <property type="entry name" value="EthR_C"/>
    <property type="match status" value="1"/>
</dbReference>
<evidence type="ECO:0000256" key="3">
    <source>
        <dbReference type="ARBA" id="ARBA00023163"/>
    </source>
</evidence>
<dbReference type="PROSITE" id="PS50977">
    <property type="entry name" value="HTH_TETR_2"/>
    <property type="match status" value="1"/>
</dbReference>
<evidence type="ECO:0000313" key="7">
    <source>
        <dbReference type="Proteomes" id="UP000032221"/>
    </source>
</evidence>
<reference evidence="6 7" key="1">
    <citation type="submission" date="2015-01" db="EMBL/GenBank/DDBJ databases">
        <title>Genome sequence of Mycobacterium llatzerense and Mycobacterium immunogenum recovered from brain abscess.</title>
        <authorList>
            <person name="Greninger A.L."/>
            <person name="Langelier C."/>
            <person name="Cunningham G."/>
            <person name="Chiu C.Y."/>
            <person name="Miller S."/>
        </authorList>
    </citation>
    <scope>NUCLEOTIDE SEQUENCE [LARGE SCALE GENOMIC DNA]</scope>
    <source>
        <strain evidence="6 7">CLUC14</strain>
    </source>
</reference>
<dbReference type="SUPFAM" id="SSF46689">
    <property type="entry name" value="Homeodomain-like"/>
    <property type="match status" value="1"/>
</dbReference>
<evidence type="ECO:0000256" key="1">
    <source>
        <dbReference type="ARBA" id="ARBA00023015"/>
    </source>
</evidence>
<dbReference type="InterPro" id="IPR036271">
    <property type="entry name" value="Tet_transcr_reg_TetR-rel_C_sf"/>
</dbReference>
<dbReference type="EMBL" id="JXST01000048">
    <property type="protein sequence ID" value="KIU14257.1"/>
    <property type="molecule type" value="Genomic_DNA"/>
</dbReference>
<accession>A0A0D1L7F6</accession>
<dbReference type="Gene3D" id="1.10.357.10">
    <property type="entry name" value="Tetracycline Repressor, domain 2"/>
    <property type="match status" value="1"/>
</dbReference>
<evidence type="ECO:0000259" key="5">
    <source>
        <dbReference type="PROSITE" id="PS50977"/>
    </source>
</evidence>
<dbReference type="InterPro" id="IPR049397">
    <property type="entry name" value="EthR_C"/>
</dbReference>
<keyword evidence="2 4" id="KW-0238">DNA-binding</keyword>
<comment type="caution">
    <text evidence="6">The sequence shown here is derived from an EMBL/GenBank/DDBJ whole genome shotgun (WGS) entry which is preliminary data.</text>
</comment>
<feature type="DNA-binding region" description="H-T-H motif" evidence="4">
    <location>
        <begin position="33"/>
        <end position="52"/>
    </location>
</feature>
<dbReference type="OrthoDB" id="5242520at2"/>
<gene>
    <name evidence="6" type="ORF">TL10_25300</name>
</gene>
<protein>
    <submittedName>
        <fullName evidence="6">Transcriptional regulator</fullName>
    </submittedName>
</protein>
<dbReference type="RefSeq" id="WP_043398715.1">
    <property type="nucleotide sequence ID" value="NZ_JXST01000048.1"/>
</dbReference>
<dbReference type="Gene3D" id="1.10.10.60">
    <property type="entry name" value="Homeodomain-like"/>
    <property type="match status" value="1"/>
</dbReference>
<dbReference type="InterPro" id="IPR009057">
    <property type="entry name" value="Homeodomain-like_sf"/>
</dbReference>
<name>A0A0D1L7F6_9MYCO</name>
<dbReference type="Pfam" id="PF00440">
    <property type="entry name" value="TetR_N"/>
    <property type="match status" value="1"/>
</dbReference>
<evidence type="ECO:0000313" key="6">
    <source>
        <dbReference type="EMBL" id="KIU14257.1"/>
    </source>
</evidence>
<dbReference type="AlphaFoldDB" id="A0A0D1L7F6"/>
<dbReference type="PANTHER" id="PTHR47506">
    <property type="entry name" value="TRANSCRIPTIONAL REGULATORY PROTEIN"/>
    <property type="match status" value="1"/>
</dbReference>
<sequence>MSRRPKHDPKESEREILVAAEEFLRERPFREMTVDAVMSRTGLKRPAFYVHFRDRHDLALRVVEQLGMEIGEMVDRWLVGTDLVNDARSAFKGLTEVYSQHGAVLRALSDAAGSDEKVEAAYADLIQRFIDATAKRIADDQADGRIKADLDTTETARALVWMDERYLTQAFSREPHPDPDLVVDVLYNIWMSALYGPRA</sequence>
<dbReference type="STRING" id="280871.TL10_25300"/>
<keyword evidence="3" id="KW-0804">Transcription</keyword>
<dbReference type="Proteomes" id="UP000032221">
    <property type="component" value="Unassembled WGS sequence"/>
</dbReference>
<evidence type="ECO:0000256" key="4">
    <source>
        <dbReference type="PROSITE-ProRule" id="PRU00335"/>
    </source>
</evidence>
<evidence type="ECO:0000256" key="2">
    <source>
        <dbReference type="ARBA" id="ARBA00023125"/>
    </source>
</evidence>
<dbReference type="SUPFAM" id="SSF48498">
    <property type="entry name" value="Tetracyclin repressor-like, C-terminal domain"/>
    <property type="match status" value="1"/>
</dbReference>
<dbReference type="PATRIC" id="fig|280871.6.peg.5247"/>
<dbReference type="GO" id="GO:0003677">
    <property type="term" value="F:DNA binding"/>
    <property type="evidence" value="ECO:0007669"/>
    <property type="project" value="UniProtKB-UniRule"/>
</dbReference>